<feature type="transmembrane region" description="Helical" evidence="10">
    <location>
        <begin position="553"/>
        <end position="573"/>
    </location>
</feature>
<dbReference type="InterPro" id="IPR027417">
    <property type="entry name" value="P-loop_NTPase"/>
</dbReference>
<name>V5SBW3_9HYPH</name>
<dbReference type="GO" id="GO:0005886">
    <property type="term" value="C:plasma membrane"/>
    <property type="evidence" value="ECO:0007669"/>
    <property type="project" value="UniProtKB-SubCell"/>
</dbReference>
<keyword evidence="4" id="KW-1003">Cell membrane</keyword>
<comment type="similarity">
    <text evidence="2">Belongs to the ABC transporter superfamily.</text>
</comment>
<feature type="transmembrane region" description="Helical" evidence="10">
    <location>
        <begin position="451"/>
        <end position="471"/>
    </location>
</feature>
<dbReference type="OrthoDB" id="9804259at2"/>
<dbReference type="GO" id="GO:0016887">
    <property type="term" value="F:ATP hydrolysis activity"/>
    <property type="evidence" value="ECO:0007669"/>
    <property type="project" value="InterPro"/>
</dbReference>
<keyword evidence="3" id="KW-0813">Transport</keyword>
<feature type="domain" description="ABC transporter" evidence="11">
    <location>
        <begin position="726"/>
        <end position="958"/>
    </location>
</feature>
<dbReference type="PROSITE" id="PS00211">
    <property type="entry name" value="ABC_TRANSPORTER_1"/>
    <property type="match status" value="1"/>
</dbReference>
<reference evidence="13 14" key="1">
    <citation type="journal article" date="2014" name="Genome Announc.">
        <title>Complete Genome Sequence of Hyphomicrobium nitrativorans Strain NL23, a Denitrifying Bacterium Isolated from Biofilm of a Methanol-Fed Denitrification System Treating Seawater at the Montreal Biodome.</title>
        <authorList>
            <person name="Martineau C."/>
            <person name="Villeneuve C."/>
            <person name="Mauffrey F."/>
            <person name="Villemur R."/>
        </authorList>
    </citation>
    <scope>NUCLEOTIDE SEQUENCE [LARGE SCALE GENOMIC DNA]</scope>
    <source>
        <strain evidence="13">NL23</strain>
    </source>
</reference>
<keyword evidence="8 10" id="KW-1133">Transmembrane helix</keyword>
<evidence type="ECO:0000256" key="4">
    <source>
        <dbReference type="ARBA" id="ARBA00022475"/>
    </source>
</evidence>
<dbReference type="PROSITE" id="PS50929">
    <property type="entry name" value="ABC_TM1F"/>
    <property type="match status" value="1"/>
</dbReference>
<dbReference type="GO" id="GO:0034040">
    <property type="term" value="F:ATPase-coupled lipid transmembrane transporter activity"/>
    <property type="evidence" value="ECO:0007669"/>
    <property type="project" value="TreeGrafter"/>
</dbReference>
<evidence type="ECO:0000256" key="7">
    <source>
        <dbReference type="ARBA" id="ARBA00022840"/>
    </source>
</evidence>
<dbReference type="InterPro" id="IPR003439">
    <property type="entry name" value="ABC_transporter-like_ATP-bd"/>
</dbReference>
<dbReference type="InterPro" id="IPR039421">
    <property type="entry name" value="Type_1_exporter"/>
</dbReference>
<evidence type="ECO:0000256" key="5">
    <source>
        <dbReference type="ARBA" id="ARBA00022692"/>
    </source>
</evidence>
<dbReference type="InterPro" id="IPR003593">
    <property type="entry name" value="AAA+_ATPase"/>
</dbReference>
<keyword evidence="6" id="KW-0547">Nucleotide-binding</keyword>
<evidence type="ECO:0000256" key="2">
    <source>
        <dbReference type="ARBA" id="ARBA00005417"/>
    </source>
</evidence>
<evidence type="ECO:0000256" key="10">
    <source>
        <dbReference type="SAM" id="Phobius"/>
    </source>
</evidence>
<evidence type="ECO:0000256" key="8">
    <source>
        <dbReference type="ARBA" id="ARBA00022989"/>
    </source>
</evidence>
<dbReference type="Gene3D" id="3.40.50.300">
    <property type="entry name" value="P-loop containing nucleotide triphosphate hydrolases"/>
    <property type="match status" value="1"/>
</dbReference>
<sequence>MENVQAVRALSDAPFLHRTSGREPIVLLAPTRLGLVREGTVNLFIELWEGDERPSGARQHLATLEAGDAFSVPETHGFGARLIVAGVGEAFVELCEAAGREALSLDAASGFDAWLNALTSYCARDVAPLSSRVVQRGETLGVRAGDTVAAREPSWLVSEELASLPVVGEVPSLSDKHLFGLATPYRAIAPDAGVTVRALPTADVVKLFGWGAVEACQADLVRDAISIVQGECRVALERRGFSRQSEGDEVDEALRGLVALVDGDTPAAPYGAEDADARTVVAYVCAEEKIPFDGAPRDEDGADLDPIALVRDILREAGLRSRRVTLDHDWWRHDVGSFVGFHKESGRPIAVVRQGAGRYRAQFLEAGSPVWVDARVANALDTQAVYPYRPLPDRALTGWDLVRHVMASPARVDLRLAVFFAILTAALGLLPPIITGLVLSEAVPFSETSALLMFGVGLVMIAVGSTLFQLARSIALTRLESFADGTLQAAIWDRLLRLPLAFFRRFETGDLMIKAMAPTQLRKILSDVALSSTLAALFSPVNFVLMMMYDVRLALAAGGLTVVTCVVLFGLSYRQLRFERTRLKAEASVNSLTLQILSGIKKIRLMGAEHRSFARWLAAFGVQRQQTVRASHIGNIIATINRVLPLLATLVFISVIGLSETQIAPASFVAFTAAFGVFNGALLGFVQAVSTSLAVVPMYENMKPLLDELPEIDGKRKKPGRLGGRIDLRNISFRYADDGPLILDGVDITVSPGEFVAFVGASGSGKSTLFRLLLGFETPECGTVAYDGQDLAHLDLKGVRRQIGVVLQRGAILPGSIFQNIVGSAPLSPDDAWEAARMAGLDEDIRAMPMGMHTVLSDNGGTLSGGQRQRLMIARAIVRRPGILLMDEATSALDNQTQAIVAKSLQELSATRIVIAHRLSTVTHADRIYVIDKGRVVQQGNFDRLMSEAGPFREIALPQMQ</sequence>
<dbReference type="PANTHER" id="PTHR24221">
    <property type="entry name" value="ATP-BINDING CASSETTE SUB-FAMILY B"/>
    <property type="match status" value="1"/>
</dbReference>
<feature type="transmembrane region" description="Helical" evidence="10">
    <location>
        <begin position="668"/>
        <end position="696"/>
    </location>
</feature>
<keyword evidence="7" id="KW-0067">ATP-binding</keyword>
<dbReference type="SMART" id="SM00382">
    <property type="entry name" value="AAA"/>
    <property type="match status" value="1"/>
</dbReference>
<dbReference type="Pfam" id="PF00664">
    <property type="entry name" value="ABC_membrane"/>
    <property type="match status" value="1"/>
</dbReference>
<dbReference type="Pfam" id="PF00005">
    <property type="entry name" value="ABC_tran"/>
    <property type="match status" value="1"/>
</dbReference>
<accession>V5SBW3</accession>
<comment type="subcellular location">
    <subcellularLocation>
        <location evidence="1">Cell membrane</location>
        <topology evidence="1">Multi-pass membrane protein</topology>
    </subcellularLocation>
</comment>
<dbReference type="STRING" id="1029756.W911_08140"/>
<evidence type="ECO:0000313" key="14">
    <source>
        <dbReference type="Proteomes" id="UP000018542"/>
    </source>
</evidence>
<dbReference type="GO" id="GO:0005524">
    <property type="term" value="F:ATP binding"/>
    <property type="evidence" value="ECO:0007669"/>
    <property type="project" value="UniProtKB-KW"/>
</dbReference>
<dbReference type="InterPro" id="IPR036640">
    <property type="entry name" value="ABC1_TM_sf"/>
</dbReference>
<proteinExistence type="inferred from homology"/>
<dbReference type="NCBIfam" id="TIGR03797">
    <property type="entry name" value="NHLM_micro_ABC2"/>
    <property type="match status" value="1"/>
</dbReference>
<feature type="domain" description="ABC transmembrane type-1" evidence="12">
    <location>
        <begin position="416"/>
        <end position="694"/>
    </location>
</feature>
<dbReference type="PROSITE" id="PS50893">
    <property type="entry name" value="ABC_TRANSPORTER_2"/>
    <property type="match status" value="1"/>
</dbReference>
<dbReference type="PATRIC" id="fig|1029756.8.peg.1696"/>
<evidence type="ECO:0000256" key="6">
    <source>
        <dbReference type="ARBA" id="ARBA00022741"/>
    </source>
</evidence>
<organism evidence="13 14">
    <name type="scientific">Hyphomicrobium nitrativorans NL23</name>
    <dbReference type="NCBI Taxonomy" id="1029756"/>
    <lineage>
        <taxon>Bacteria</taxon>
        <taxon>Pseudomonadati</taxon>
        <taxon>Pseudomonadota</taxon>
        <taxon>Alphaproteobacteria</taxon>
        <taxon>Hyphomicrobiales</taxon>
        <taxon>Hyphomicrobiaceae</taxon>
        <taxon>Hyphomicrobium</taxon>
    </lineage>
</organism>
<feature type="transmembrane region" description="Helical" evidence="10">
    <location>
        <begin position="416"/>
        <end position="439"/>
    </location>
</feature>
<evidence type="ECO:0000259" key="11">
    <source>
        <dbReference type="PROSITE" id="PS50893"/>
    </source>
</evidence>
<keyword evidence="14" id="KW-1185">Reference proteome</keyword>
<evidence type="ECO:0000259" key="12">
    <source>
        <dbReference type="PROSITE" id="PS50929"/>
    </source>
</evidence>
<dbReference type="SUPFAM" id="SSF52540">
    <property type="entry name" value="P-loop containing nucleoside triphosphate hydrolases"/>
    <property type="match status" value="1"/>
</dbReference>
<dbReference type="GO" id="GO:0140359">
    <property type="term" value="F:ABC-type transporter activity"/>
    <property type="evidence" value="ECO:0007669"/>
    <property type="project" value="InterPro"/>
</dbReference>
<dbReference type="InterPro" id="IPR011527">
    <property type="entry name" value="ABC1_TM_dom"/>
</dbReference>
<dbReference type="SUPFAM" id="SSF90123">
    <property type="entry name" value="ABC transporter transmembrane region"/>
    <property type="match status" value="1"/>
</dbReference>
<dbReference type="PANTHER" id="PTHR24221:SF654">
    <property type="entry name" value="ATP-BINDING CASSETTE SUB-FAMILY B MEMBER 6"/>
    <property type="match status" value="1"/>
</dbReference>
<dbReference type="InterPro" id="IPR022515">
    <property type="entry name" value="NHPM_micro_ABC2"/>
</dbReference>
<keyword evidence="9 10" id="KW-0472">Membrane</keyword>
<protein>
    <submittedName>
        <fullName evidence="13">ATPase</fullName>
    </submittedName>
</protein>
<dbReference type="KEGG" id="hni:W911_08140"/>
<evidence type="ECO:0000256" key="3">
    <source>
        <dbReference type="ARBA" id="ARBA00022448"/>
    </source>
</evidence>
<dbReference type="Gene3D" id="1.20.1560.10">
    <property type="entry name" value="ABC transporter type 1, transmembrane domain"/>
    <property type="match status" value="1"/>
</dbReference>
<keyword evidence="5 10" id="KW-0812">Transmembrane</keyword>
<dbReference type="RefSeq" id="WP_023787008.1">
    <property type="nucleotide sequence ID" value="NC_022997.1"/>
</dbReference>
<dbReference type="HOGENOM" id="CLU_000604_95_5_5"/>
<dbReference type="FunFam" id="3.40.50.300:FF:000299">
    <property type="entry name" value="ABC transporter ATP-binding protein/permease"/>
    <property type="match status" value="1"/>
</dbReference>
<dbReference type="AlphaFoldDB" id="V5SBW3"/>
<dbReference type="InterPro" id="IPR017871">
    <property type="entry name" value="ABC_transporter-like_CS"/>
</dbReference>
<evidence type="ECO:0000256" key="9">
    <source>
        <dbReference type="ARBA" id="ARBA00023136"/>
    </source>
</evidence>
<dbReference type="EMBL" id="CP006912">
    <property type="protein sequence ID" value="AHB48366.1"/>
    <property type="molecule type" value="Genomic_DNA"/>
</dbReference>
<dbReference type="Proteomes" id="UP000018542">
    <property type="component" value="Chromosome"/>
</dbReference>
<feature type="transmembrane region" description="Helical" evidence="10">
    <location>
        <begin position="633"/>
        <end position="656"/>
    </location>
</feature>
<evidence type="ECO:0000313" key="13">
    <source>
        <dbReference type="EMBL" id="AHB48366.1"/>
    </source>
</evidence>
<feature type="transmembrane region" description="Helical" evidence="10">
    <location>
        <begin position="524"/>
        <end position="547"/>
    </location>
</feature>
<evidence type="ECO:0000256" key="1">
    <source>
        <dbReference type="ARBA" id="ARBA00004651"/>
    </source>
</evidence>
<gene>
    <name evidence="13" type="ORF">W911_08140</name>
</gene>